<evidence type="ECO:0000313" key="3">
    <source>
        <dbReference type="Proteomes" id="UP000193642"/>
    </source>
</evidence>
<keyword evidence="3" id="KW-1185">Reference proteome</keyword>
<dbReference type="Gene3D" id="3.40.50.620">
    <property type="entry name" value="HUPs"/>
    <property type="match status" value="1"/>
</dbReference>
<dbReference type="GO" id="GO:0015937">
    <property type="term" value="P:coenzyme A biosynthetic process"/>
    <property type="evidence" value="ECO:0007669"/>
    <property type="project" value="TreeGrafter"/>
</dbReference>
<dbReference type="Proteomes" id="UP000193642">
    <property type="component" value="Unassembled WGS sequence"/>
</dbReference>
<feature type="domain" description="Cytidyltransferase-like" evidence="1">
    <location>
        <begin position="87"/>
        <end position="212"/>
    </location>
</feature>
<dbReference type="PANTHER" id="PTHR10695">
    <property type="entry name" value="DEPHOSPHO-COA KINASE-RELATED"/>
    <property type="match status" value="1"/>
</dbReference>
<dbReference type="GO" id="GO:0004140">
    <property type="term" value="F:dephospho-CoA kinase activity"/>
    <property type="evidence" value="ECO:0007669"/>
    <property type="project" value="TreeGrafter"/>
</dbReference>
<dbReference type="InterPro" id="IPR014729">
    <property type="entry name" value="Rossmann-like_a/b/a_fold"/>
</dbReference>
<sequence>MLSSIYTAAYVISDPLRHVRVLVSGVSDVSRAVEGADYVTGEDDEAPLELRHLKYVKVALPSTPRFEASHAFKYVPVTNVVDPKTVVLGGTFDHLHQGHLILLSMAALLAEEKLICGVYDFANTPQRLLKKANHEFMESLDARIKAVEEFLRLFKPNLQYRIEGILDDFGPTRNEPDMQVIVASGETEQGCLAVNKLRKENGLCELDIYLIGVVANPELEGKGSENFADKISSSFLRRYLSEQAEKTPK</sequence>
<dbReference type="InterPro" id="IPR004821">
    <property type="entry name" value="Cyt_trans-like"/>
</dbReference>
<evidence type="ECO:0000313" key="2">
    <source>
        <dbReference type="EMBL" id="ORY37231.1"/>
    </source>
</evidence>
<accession>A0A1Y2BR59</accession>
<gene>
    <name evidence="2" type="ORF">BCR33DRAFT_663657</name>
</gene>
<dbReference type="PANTHER" id="PTHR10695:SF46">
    <property type="entry name" value="BIFUNCTIONAL COENZYME A SYNTHASE-RELATED"/>
    <property type="match status" value="1"/>
</dbReference>
<comment type="caution">
    <text evidence="2">The sequence shown here is derived from an EMBL/GenBank/DDBJ whole genome shotgun (WGS) entry which is preliminary data.</text>
</comment>
<dbReference type="AlphaFoldDB" id="A0A1Y2BR59"/>
<proteinExistence type="predicted"/>
<dbReference type="Pfam" id="PF01467">
    <property type="entry name" value="CTP_transf_like"/>
    <property type="match status" value="1"/>
</dbReference>
<protein>
    <submittedName>
        <fullName evidence="2">Nucleotidylyl transferase</fullName>
    </submittedName>
</protein>
<organism evidence="2 3">
    <name type="scientific">Rhizoclosmatium globosum</name>
    <dbReference type="NCBI Taxonomy" id="329046"/>
    <lineage>
        <taxon>Eukaryota</taxon>
        <taxon>Fungi</taxon>
        <taxon>Fungi incertae sedis</taxon>
        <taxon>Chytridiomycota</taxon>
        <taxon>Chytridiomycota incertae sedis</taxon>
        <taxon>Chytridiomycetes</taxon>
        <taxon>Chytridiales</taxon>
        <taxon>Chytriomycetaceae</taxon>
        <taxon>Rhizoclosmatium</taxon>
    </lineage>
</organism>
<keyword evidence="2" id="KW-0808">Transferase</keyword>
<dbReference type="STRING" id="329046.A0A1Y2BR59"/>
<dbReference type="EMBL" id="MCGO01000051">
    <property type="protein sequence ID" value="ORY37231.1"/>
    <property type="molecule type" value="Genomic_DNA"/>
</dbReference>
<dbReference type="OrthoDB" id="330671at2759"/>
<dbReference type="SUPFAM" id="SSF52374">
    <property type="entry name" value="Nucleotidylyl transferase"/>
    <property type="match status" value="1"/>
</dbReference>
<reference evidence="2 3" key="1">
    <citation type="submission" date="2016-07" db="EMBL/GenBank/DDBJ databases">
        <title>Pervasive Adenine N6-methylation of Active Genes in Fungi.</title>
        <authorList>
            <consortium name="DOE Joint Genome Institute"/>
            <person name="Mondo S.J."/>
            <person name="Dannebaum R.O."/>
            <person name="Kuo R.C."/>
            <person name="Labutti K."/>
            <person name="Haridas S."/>
            <person name="Kuo A."/>
            <person name="Salamov A."/>
            <person name="Ahrendt S.R."/>
            <person name="Lipzen A."/>
            <person name="Sullivan W."/>
            <person name="Andreopoulos W.B."/>
            <person name="Clum A."/>
            <person name="Lindquist E."/>
            <person name="Daum C."/>
            <person name="Ramamoorthy G.K."/>
            <person name="Gryganskyi A."/>
            <person name="Culley D."/>
            <person name="Magnuson J.K."/>
            <person name="James T.Y."/>
            <person name="O'Malley M.A."/>
            <person name="Stajich J.E."/>
            <person name="Spatafora J.W."/>
            <person name="Visel A."/>
            <person name="Grigoriev I.V."/>
        </authorList>
    </citation>
    <scope>NUCLEOTIDE SEQUENCE [LARGE SCALE GENOMIC DNA]</scope>
    <source>
        <strain evidence="2 3">JEL800</strain>
    </source>
</reference>
<name>A0A1Y2BR59_9FUNG</name>
<dbReference type="NCBIfam" id="TIGR00125">
    <property type="entry name" value="cyt_tran_rel"/>
    <property type="match status" value="1"/>
</dbReference>
<evidence type="ECO:0000259" key="1">
    <source>
        <dbReference type="Pfam" id="PF01467"/>
    </source>
</evidence>